<protein>
    <recommendedName>
        <fullName evidence="5">MORN repeat protein</fullName>
    </recommendedName>
</protein>
<organism evidence="3 4">
    <name type="scientific">Hymenobacter fodinae</name>
    <dbReference type="NCBI Taxonomy" id="2510796"/>
    <lineage>
        <taxon>Bacteria</taxon>
        <taxon>Pseudomonadati</taxon>
        <taxon>Bacteroidota</taxon>
        <taxon>Cytophagia</taxon>
        <taxon>Cytophagales</taxon>
        <taxon>Hymenobacteraceae</taxon>
        <taxon>Hymenobacter</taxon>
    </lineage>
</organism>
<accession>A0A4Z0P610</accession>
<dbReference type="OrthoDB" id="7342920at2"/>
<keyword evidence="4" id="KW-1185">Reference proteome</keyword>
<name>A0A4Z0P610_9BACT</name>
<keyword evidence="2" id="KW-0732">Signal</keyword>
<reference evidence="3 4" key="1">
    <citation type="submission" date="2019-04" db="EMBL/GenBank/DDBJ databases">
        <authorList>
            <person name="Feng G."/>
            <person name="Zhang J."/>
            <person name="Zhu H."/>
        </authorList>
    </citation>
    <scope>NUCLEOTIDE SEQUENCE [LARGE SCALE GENOMIC DNA]</scope>
    <source>
        <strain evidence="3 4">92R-1</strain>
    </source>
</reference>
<feature type="chain" id="PRO_5021381835" description="MORN repeat protein" evidence="2">
    <location>
        <begin position="30"/>
        <end position="470"/>
    </location>
</feature>
<evidence type="ECO:0000256" key="2">
    <source>
        <dbReference type="SAM" id="SignalP"/>
    </source>
</evidence>
<dbReference type="RefSeq" id="WP_135434890.1">
    <property type="nucleotide sequence ID" value="NZ_SRLA01000003.1"/>
</dbReference>
<dbReference type="EMBL" id="SRLA01000003">
    <property type="protein sequence ID" value="TGE06098.1"/>
    <property type="molecule type" value="Genomic_DNA"/>
</dbReference>
<gene>
    <name evidence="3" type="ORF">EU556_14620</name>
</gene>
<evidence type="ECO:0008006" key="5">
    <source>
        <dbReference type="Google" id="ProtNLM"/>
    </source>
</evidence>
<evidence type="ECO:0000313" key="4">
    <source>
        <dbReference type="Proteomes" id="UP000298337"/>
    </source>
</evidence>
<comment type="caution">
    <text evidence="3">The sequence shown here is derived from an EMBL/GenBank/DDBJ whole genome shotgun (WGS) entry which is preliminary data.</text>
</comment>
<dbReference type="SUPFAM" id="SSF82185">
    <property type="entry name" value="Histone H3 K4-specific methyltransferase SET7/9 N-terminal domain"/>
    <property type="match status" value="1"/>
</dbReference>
<evidence type="ECO:0000256" key="1">
    <source>
        <dbReference type="SAM" id="MobiDB-lite"/>
    </source>
</evidence>
<dbReference type="AlphaFoldDB" id="A0A4Z0P610"/>
<feature type="signal peptide" evidence="2">
    <location>
        <begin position="1"/>
        <end position="29"/>
    </location>
</feature>
<evidence type="ECO:0000313" key="3">
    <source>
        <dbReference type="EMBL" id="TGE06098.1"/>
    </source>
</evidence>
<feature type="region of interest" description="Disordered" evidence="1">
    <location>
        <begin position="177"/>
        <end position="207"/>
    </location>
</feature>
<sequence>MTPISALRRWLLVAACASPLLLTSSLLHAQTASPPAKTYFVDEAGNRIGVKERWLEDANGQRHGKYLQYNKKGFVIQSLTYAHGVLHGAAIEYVNNNFSNFRTPDYFANRPDYKLIGTYTNEKKTGIWSAYLHESKLAYKVYYNASGKLLKTDRYDTTTGKLVGTEISAAADKITPVQIAPPTPPISDEERKRNSEALAKSQREKDNAERIRYATRDIDTGGIGFYQDSYILNRAGREMLDTIVYYVNARKQVNKPVKYIDVGVLTRKASKEMESRRAMYVLSSNRGVVIRAYLRQKLDDKALEINVYPLGGEFNRDYNHVDDHQEAVLLKMDGNVGSSCACLLREDDKTTLAQYNMPAPTNRILPNEDLKQEMLNSIRSAFNNAQKRYDMDNVSTGRSTSENGMVYIIPTEFWLPNITGIMPITLTTSEEPATFRSQVNALVDELNKTYRVNIKPEVFFTQDLKRRPIQ</sequence>
<dbReference type="Proteomes" id="UP000298337">
    <property type="component" value="Unassembled WGS sequence"/>
</dbReference>
<feature type="compositionally biased region" description="Basic and acidic residues" evidence="1">
    <location>
        <begin position="188"/>
        <end position="207"/>
    </location>
</feature>
<proteinExistence type="predicted"/>